<dbReference type="OrthoDB" id="1666512at2"/>
<dbReference type="InterPro" id="IPR023214">
    <property type="entry name" value="HAD_sf"/>
</dbReference>
<dbReference type="SUPFAM" id="SSF56784">
    <property type="entry name" value="HAD-like"/>
    <property type="match status" value="1"/>
</dbReference>
<reference evidence="1 2" key="1">
    <citation type="submission" date="2018-05" db="EMBL/GenBank/DDBJ databases">
        <title>Genetic diversity of glacier-inhabiting Cryobacterium bacteria in China and description of Cryobacterium mengkeensis sp. nov. and Arthrobacter glacialis sp. nov.</title>
        <authorList>
            <person name="Liu Q."/>
            <person name="Xin Y.-H."/>
        </authorList>
    </citation>
    <scope>NUCLEOTIDE SEQUENCE [LARGE SCALE GENOMIC DNA]</scope>
    <source>
        <strain evidence="1 2">LI2</strain>
    </source>
</reference>
<keyword evidence="1" id="KW-0378">Hydrolase</keyword>
<protein>
    <submittedName>
        <fullName evidence="1">HAD family hydrolase</fullName>
    </submittedName>
</protein>
<dbReference type="Gene3D" id="3.40.50.1000">
    <property type="entry name" value="HAD superfamily/HAD-like"/>
    <property type="match status" value="2"/>
</dbReference>
<comment type="caution">
    <text evidence="1">The sequence shown here is derived from an EMBL/GenBank/DDBJ whole genome shotgun (WGS) entry which is preliminary data.</text>
</comment>
<dbReference type="AlphaFoldDB" id="A0A2V5LIN4"/>
<dbReference type="InterPro" id="IPR024197">
    <property type="entry name" value="TPP-like"/>
</dbReference>
<accession>A0A2V5LIN4</accession>
<sequence length="278" mass="29796">MSETRSGTGPYLAACDLDRTLIYSRNALWLEGTDKDAPPLVVAEVYDGAPLSYMTRAAEDLLLKVAAVATFVPVTTRTQAQYERVRLPGPVPEYAITSNGGKLLHRGVPDPQWRGHLTTQIAAGCAPLESMEELLSNPTFSGWILRLHRAEDLFVYAIVDREVMPDAFLVELQAECAAAGWTVSVQGRKLYCVPAPVTKSDALAEVARRTGAGTVLAAGDSLLDADMLAAADIAFRPLHGELHDAGYLAPNLSLTSVRGVLAGEEILRRILAVVDAGS</sequence>
<dbReference type="PIRSF" id="PIRSF030802">
    <property type="entry name" value="UCP030802"/>
    <property type="match status" value="1"/>
</dbReference>
<dbReference type="EMBL" id="QJVD01000012">
    <property type="protein sequence ID" value="PYI66820.1"/>
    <property type="molecule type" value="Genomic_DNA"/>
</dbReference>
<dbReference type="GO" id="GO:0016787">
    <property type="term" value="F:hydrolase activity"/>
    <property type="evidence" value="ECO:0007669"/>
    <property type="project" value="UniProtKB-KW"/>
</dbReference>
<keyword evidence="2" id="KW-1185">Reference proteome</keyword>
<dbReference type="Proteomes" id="UP000247832">
    <property type="component" value="Unassembled WGS sequence"/>
</dbReference>
<dbReference type="RefSeq" id="WP_110501251.1">
    <property type="nucleotide sequence ID" value="NZ_QJVD01000012.1"/>
</dbReference>
<evidence type="ECO:0000313" key="2">
    <source>
        <dbReference type="Proteomes" id="UP000247832"/>
    </source>
</evidence>
<organism evidence="1 2">
    <name type="scientific">Arthrobacter livingstonensis</name>
    <dbReference type="NCBI Taxonomy" id="670078"/>
    <lineage>
        <taxon>Bacteria</taxon>
        <taxon>Bacillati</taxon>
        <taxon>Actinomycetota</taxon>
        <taxon>Actinomycetes</taxon>
        <taxon>Micrococcales</taxon>
        <taxon>Micrococcaceae</taxon>
        <taxon>Arthrobacter</taxon>
    </lineage>
</organism>
<dbReference type="InterPro" id="IPR036412">
    <property type="entry name" value="HAD-like_sf"/>
</dbReference>
<name>A0A2V5LIN4_9MICC</name>
<gene>
    <name evidence="1" type="ORF">CVV68_12025</name>
</gene>
<evidence type="ECO:0000313" key="1">
    <source>
        <dbReference type="EMBL" id="PYI66820.1"/>
    </source>
</evidence>
<proteinExistence type="predicted"/>